<evidence type="ECO:0000256" key="1">
    <source>
        <dbReference type="SAM" id="Phobius"/>
    </source>
</evidence>
<reference evidence="2" key="2">
    <citation type="submission" date="2025-09" db="UniProtKB">
        <authorList>
            <consortium name="Ensembl"/>
        </authorList>
    </citation>
    <scope>IDENTIFICATION</scope>
</reference>
<keyword evidence="1" id="KW-1133">Transmembrane helix</keyword>
<keyword evidence="3" id="KW-1185">Reference proteome</keyword>
<sequence>MGNPRRTRQYTYTASAKTGYGLFALLCFPSACDRLRKNLHLPPPLPTRLMKYCSGNYLCLPITNPCFYFLSFYYRFLRPTSHPPDLVNQNLYNKLVG</sequence>
<evidence type="ECO:0000313" key="2">
    <source>
        <dbReference type="Ensembl" id="ENSPSTP00000021755.1"/>
    </source>
</evidence>
<protein>
    <submittedName>
        <fullName evidence="2">Uncharacterized protein</fullName>
    </submittedName>
</protein>
<evidence type="ECO:0000313" key="3">
    <source>
        <dbReference type="Proteomes" id="UP000694428"/>
    </source>
</evidence>
<dbReference type="AlphaFoldDB" id="A0A8C9G0S2"/>
<organism evidence="2 3">
    <name type="scientific">Pavo cristatus</name>
    <name type="common">Indian peafowl</name>
    <name type="synonym">Blue peafowl</name>
    <dbReference type="NCBI Taxonomy" id="9049"/>
    <lineage>
        <taxon>Eukaryota</taxon>
        <taxon>Metazoa</taxon>
        <taxon>Chordata</taxon>
        <taxon>Craniata</taxon>
        <taxon>Vertebrata</taxon>
        <taxon>Euteleostomi</taxon>
        <taxon>Archelosauria</taxon>
        <taxon>Archosauria</taxon>
        <taxon>Dinosauria</taxon>
        <taxon>Saurischia</taxon>
        <taxon>Theropoda</taxon>
        <taxon>Coelurosauria</taxon>
        <taxon>Aves</taxon>
        <taxon>Neognathae</taxon>
        <taxon>Galloanserae</taxon>
        <taxon>Galliformes</taxon>
        <taxon>Phasianidae</taxon>
        <taxon>Phasianinae</taxon>
        <taxon>Pavo</taxon>
    </lineage>
</organism>
<feature type="transmembrane region" description="Helical" evidence="1">
    <location>
        <begin position="57"/>
        <end position="76"/>
    </location>
</feature>
<name>A0A8C9G0S2_PAVCR</name>
<reference evidence="2" key="1">
    <citation type="submission" date="2025-08" db="UniProtKB">
        <authorList>
            <consortium name="Ensembl"/>
        </authorList>
    </citation>
    <scope>IDENTIFICATION</scope>
</reference>
<proteinExistence type="predicted"/>
<keyword evidence="1" id="KW-0472">Membrane</keyword>
<keyword evidence="1" id="KW-0812">Transmembrane</keyword>
<dbReference type="Ensembl" id="ENSPSTT00000022841.1">
    <property type="protein sequence ID" value="ENSPSTP00000021755.1"/>
    <property type="gene ID" value="ENSPSTG00000015906.1"/>
</dbReference>
<accession>A0A8C9G0S2</accession>
<dbReference type="Proteomes" id="UP000694428">
    <property type="component" value="Unplaced"/>
</dbReference>